<evidence type="ECO:0000313" key="3">
    <source>
        <dbReference type="Proteomes" id="UP000518474"/>
    </source>
</evidence>
<organism evidence="2 3">
    <name type="scientific">Escherichia marmotae</name>
    <dbReference type="NCBI Taxonomy" id="1499973"/>
    <lineage>
        <taxon>Bacteria</taxon>
        <taxon>Pseudomonadati</taxon>
        <taxon>Pseudomonadota</taxon>
        <taxon>Gammaproteobacteria</taxon>
        <taxon>Enterobacterales</taxon>
        <taxon>Enterobacteriaceae</taxon>
        <taxon>Escherichia</taxon>
    </lineage>
</organism>
<sequence>MNRSILTALCAITMGAFPVAINAQLYVADEASGFGSQTETWIDAGGQKEQNVDPFNVNERVVWVQYPDAYINEPQHRSYNIEWMDGSYTLNYPTSCVAAPNTTNAYAVEHLNSDSSSTVASSGSNKVFNGPLNGAILKHHLEPVNKTGNITTVSLFLPGTVSCDSGIGEFSATVSGFSNVQKWWDGGTPNWRRTTQTFRITYKPLVTISAEFSPQTISMTGVVNTYVENRTDLIVTTSGGTKVVIEWPEVNTVEYEQTGVWVKGHTQSVSVADGANQINKRIRVRSSEAGTTTISVPVTMTIS</sequence>
<dbReference type="Proteomes" id="UP000518474">
    <property type="component" value="Unassembled WGS sequence"/>
</dbReference>
<evidence type="ECO:0000256" key="1">
    <source>
        <dbReference type="SAM" id="SignalP"/>
    </source>
</evidence>
<name>A0A7W3API5_9ESCH</name>
<feature type="chain" id="PRO_5030981507" evidence="1">
    <location>
        <begin position="24"/>
        <end position="303"/>
    </location>
</feature>
<gene>
    <name evidence="2" type="ORF">HV245_24180</name>
</gene>
<dbReference type="EMBL" id="JABXPT010000039">
    <property type="protein sequence ID" value="MBA7901193.1"/>
    <property type="molecule type" value="Genomic_DNA"/>
</dbReference>
<reference evidence="2 3" key="1">
    <citation type="submission" date="2020-06" db="EMBL/GenBank/DDBJ databases">
        <title>REHAB project genomes.</title>
        <authorList>
            <person name="Shaw L.P."/>
        </authorList>
    </citation>
    <scope>NUCLEOTIDE SEQUENCE [LARGE SCALE GENOMIC DNA]</scope>
    <source>
        <strain evidence="2 3">RHBSTW-00604</strain>
    </source>
</reference>
<keyword evidence="1" id="KW-0732">Signal</keyword>
<evidence type="ECO:0000313" key="2">
    <source>
        <dbReference type="EMBL" id="MBA7901193.1"/>
    </source>
</evidence>
<dbReference type="AlphaFoldDB" id="A0A7W3API5"/>
<protein>
    <submittedName>
        <fullName evidence="2">Uncharacterized protein</fullName>
    </submittedName>
</protein>
<feature type="signal peptide" evidence="1">
    <location>
        <begin position="1"/>
        <end position="23"/>
    </location>
</feature>
<accession>A0A7W3API5</accession>
<dbReference type="RefSeq" id="WP_181479336.1">
    <property type="nucleotide sequence ID" value="NZ_CP056698.1"/>
</dbReference>
<proteinExistence type="predicted"/>
<comment type="caution">
    <text evidence="2">The sequence shown here is derived from an EMBL/GenBank/DDBJ whole genome shotgun (WGS) entry which is preliminary data.</text>
</comment>